<feature type="domain" description="SET" evidence="2">
    <location>
        <begin position="1"/>
        <end position="310"/>
    </location>
</feature>
<dbReference type="EMBL" id="CDMZ01003417">
    <property type="protein sequence ID" value="CEM46292.1"/>
    <property type="molecule type" value="Genomic_DNA"/>
</dbReference>
<feature type="region of interest" description="Disordered" evidence="1">
    <location>
        <begin position="43"/>
        <end position="108"/>
    </location>
</feature>
<feature type="region of interest" description="Disordered" evidence="1">
    <location>
        <begin position="157"/>
        <end position="180"/>
    </location>
</feature>
<feature type="compositionally biased region" description="Pro residues" evidence="1">
    <location>
        <begin position="495"/>
        <end position="507"/>
    </location>
</feature>
<organism evidence="3">
    <name type="scientific">Chromera velia CCMP2878</name>
    <dbReference type="NCBI Taxonomy" id="1169474"/>
    <lineage>
        <taxon>Eukaryota</taxon>
        <taxon>Sar</taxon>
        <taxon>Alveolata</taxon>
        <taxon>Colpodellida</taxon>
        <taxon>Chromeraceae</taxon>
        <taxon>Chromera</taxon>
    </lineage>
</organism>
<sequence length="629" mass="69718">MGNGEKGIGLFASRDIQAGQIIMMRWPMSVVPVSETNKERAEFMEKFSPPADGGRGVGEGSEERSGVFLEADERKQEGKKSGIKDAEEDEQDTEEVEKGELEEEDEEETFLERVDVARLCLSLVSKIVKRRALFPELSNAPFLQVLPALQILQPRETEQEWKRKSSASETPPEEFTCGSPSLDAHLERELERAGAQTKYEQQRFLWAVALNAMGTYPGGPEQLSHAEQVGDSAGEGEGVGLFDFPSLFNHSCQPNVNRYFMGLRRELSDKFGIRRGEEDGEEADGPREPLAIFVACRDISAGEELCISYIESEVLCEDRTNRGEALQEGAKGFTCGCPACLREKEQLRLIQRGKRIEVSSPVSYEPLPDEIKEVLSLPSPPQDRIRLIDQLLAEVAQGDTDTQTRPRDSKQPKRLLATADHLELLQTRAQLRALLLARASTRKKTKGSQAAKRQGVDEEQSDNDLQSARTLAHQYLQDWRDCISFIEGRASSSPNAPPPNRRGPGFPPNEESLVVFHLQASRGATALASLSPDVETETFERASKKKKKKKDDEGAPEKKGGKLEGLAECMEHLKSAKRLHARAFGGGPSWFLFRYKHELLATGAAIGGMGQSIFQLCFNQITGLSGVFD</sequence>
<feature type="region of interest" description="Disordered" evidence="1">
    <location>
        <begin position="440"/>
        <end position="465"/>
    </location>
</feature>
<dbReference type="SUPFAM" id="SSF82199">
    <property type="entry name" value="SET domain"/>
    <property type="match status" value="1"/>
</dbReference>
<dbReference type="InterPro" id="IPR001214">
    <property type="entry name" value="SET_dom"/>
</dbReference>
<dbReference type="AlphaFoldDB" id="A0A0G4HPX9"/>
<dbReference type="PANTHER" id="PTHR12197:SF251">
    <property type="entry name" value="EG:BACR7C10.4 PROTEIN"/>
    <property type="match status" value="1"/>
</dbReference>
<evidence type="ECO:0000313" key="3">
    <source>
        <dbReference type="EMBL" id="CEM46292.1"/>
    </source>
</evidence>
<evidence type="ECO:0000256" key="1">
    <source>
        <dbReference type="SAM" id="MobiDB-lite"/>
    </source>
</evidence>
<feature type="compositionally biased region" description="Basic and acidic residues" evidence="1">
    <location>
        <begin position="550"/>
        <end position="562"/>
    </location>
</feature>
<dbReference type="Pfam" id="PF00856">
    <property type="entry name" value="SET"/>
    <property type="match status" value="1"/>
</dbReference>
<accession>A0A0G4HPX9</accession>
<reference evidence="3" key="1">
    <citation type="submission" date="2014-11" db="EMBL/GenBank/DDBJ databases">
        <authorList>
            <person name="Otto D Thomas"/>
            <person name="Naeem Raeece"/>
        </authorList>
    </citation>
    <scope>NUCLEOTIDE SEQUENCE</scope>
</reference>
<feature type="region of interest" description="Disordered" evidence="1">
    <location>
        <begin position="489"/>
        <end position="510"/>
    </location>
</feature>
<dbReference type="InterPro" id="IPR050869">
    <property type="entry name" value="H3K4_H4K5_MeTrfase"/>
</dbReference>
<dbReference type="Gene3D" id="2.170.270.10">
    <property type="entry name" value="SET domain"/>
    <property type="match status" value="1"/>
</dbReference>
<proteinExistence type="predicted"/>
<feature type="region of interest" description="Disordered" evidence="1">
    <location>
        <begin position="527"/>
        <end position="562"/>
    </location>
</feature>
<feature type="compositionally biased region" description="Basic and acidic residues" evidence="1">
    <location>
        <begin position="61"/>
        <end position="85"/>
    </location>
</feature>
<name>A0A0G4HPX9_9ALVE</name>
<dbReference type="VEuPathDB" id="CryptoDB:Cvel_1237"/>
<gene>
    <name evidence="3" type="ORF">Cvel_1237</name>
</gene>
<dbReference type="PANTHER" id="PTHR12197">
    <property type="entry name" value="HISTONE-LYSINE N-METHYLTRANSFERASE SMYD"/>
    <property type="match status" value="1"/>
</dbReference>
<evidence type="ECO:0000259" key="2">
    <source>
        <dbReference type="PROSITE" id="PS50280"/>
    </source>
</evidence>
<dbReference type="InterPro" id="IPR046341">
    <property type="entry name" value="SET_dom_sf"/>
</dbReference>
<dbReference type="PROSITE" id="PS50280">
    <property type="entry name" value="SET"/>
    <property type="match status" value="1"/>
</dbReference>
<dbReference type="GO" id="GO:0005634">
    <property type="term" value="C:nucleus"/>
    <property type="evidence" value="ECO:0007669"/>
    <property type="project" value="TreeGrafter"/>
</dbReference>
<feature type="compositionally biased region" description="Acidic residues" evidence="1">
    <location>
        <begin position="86"/>
        <end position="108"/>
    </location>
</feature>
<protein>
    <recommendedName>
        <fullName evidence="2">SET domain-containing protein</fullName>
    </recommendedName>
</protein>
<dbReference type="CDD" id="cd20071">
    <property type="entry name" value="SET_SMYD"/>
    <property type="match status" value="1"/>
</dbReference>